<dbReference type="SUPFAM" id="SSF56672">
    <property type="entry name" value="DNA/RNA polymerases"/>
    <property type="match status" value="1"/>
</dbReference>
<evidence type="ECO:0000256" key="1">
    <source>
        <dbReference type="SAM" id="MobiDB-lite"/>
    </source>
</evidence>
<comment type="caution">
    <text evidence="3">The sequence shown here is derived from an EMBL/GenBank/DDBJ whole genome shotgun (WGS) entry which is preliminary data.</text>
</comment>
<dbReference type="AlphaFoldDB" id="A0A371ENI6"/>
<evidence type="ECO:0000313" key="4">
    <source>
        <dbReference type="Proteomes" id="UP000257109"/>
    </source>
</evidence>
<accession>A0A371ENI6</accession>
<dbReference type="Pfam" id="PF00078">
    <property type="entry name" value="RVT_1"/>
    <property type="match status" value="1"/>
</dbReference>
<keyword evidence="4" id="KW-1185">Reference proteome</keyword>
<sequence>MCRGPTSSPEEEKDGGDRRVAMERETAKLKEAGFIGEIQPDKNVPPDEKKITFMAEEPNYSYKVMPFILKNARVIYQRLMDKVFVDHIGWNLKVYVDDMVVKSTSPEQHIQDLEEIFTQVKKYNMRLNSDKCVFEFLGFMLTHRRIEANPDKTQPLPVSHGIRARHQRSGGVGTGEAPRPLALHQQGLNTRGRPFMDIVRRWFIKFEGRWSRHHLGGTKRSTPKGYVVIATSNGSGAHKWYLLSERPPFPKILPQSHEHTAKVQHVEMKHIPRKDNTHVNMLLNCQLGFEHLVHGGAPRAYREGHGFDGDKKDS</sequence>
<dbReference type="Proteomes" id="UP000257109">
    <property type="component" value="Unassembled WGS sequence"/>
</dbReference>
<proteinExistence type="predicted"/>
<name>A0A371ENI6_MUCPR</name>
<dbReference type="PANTHER" id="PTHR24559">
    <property type="entry name" value="TRANSPOSON TY3-I GAG-POL POLYPROTEIN"/>
    <property type="match status" value="1"/>
</dbReference>
<dbReference type="InterPro" id="IPR043128">
    <property type="entry name" value="Rev_trsase/Diguanyl_cyclase"/>
</dbReference>
<organism evidence="3 4">
    <name type="scientific">Mucuna pruriens</name>
    <name type="common">Velvet bean</name>
    <name type="synonym">Dolichos pruriens</name>
    <dbReference type="NCBI Taxonomy" id="157652"/>
    <lineage>
        <taxon>Eukaryota</taxon>
        <taxon>Viridiplantae</taxon>
        <taxon>Streptophyta</taxon>
        <taxon>Embryophyta</taxon>
        <taxon>Tracheophyta</taxon>
        <taxon>Spermatophyta</taxon>
        <taxon>Magnoliopsida</taxon>
        <taxon>eudicotyledons</taxon>
        <taxon>Gunneridae</taxon>
        <taxon>Pentapetalae</taxon>
        <taxon>rosids</taxon>
        <taxon>fabids</taxon>
        <taxon>Fabales</taxon>
        <taxon>Fabaceae</taxon>
        <taxon>Papilionoideae</taxon>
        <taxon>50 kb inversion clade</taxon>
        <taxon>NPAAA clade</taxon>
        <taxon>indigoferoid/millettioid clade</taxon>
        <taxon>Phaseoleae</taxon>
        <taxon>Mucuna</taxon>
    </lineage>
</organism>
<gene>
    <name evidence="3" type="primary">pol</name>
    <name evidence="3" type="ORF">CR513_53568</name>
</gene>
<dbReference type="EMBL" id="QJKJ01012943">
    <property type="protein sequence ID" value="RDX67544.1"/>
    <property type="molecule type" value="Genomic_DNA"/>
</dbReference>
<feature type="non-terminal residue" evidence="3">
    <location>
        <position position="1"/>
    </location>
</feature>
<evidence type="ECO:0000259" key="2">
    <source>
        <dbReference type="Pfam" id="PF00078"/>
    </source>
</evidence>
<dbReference type="InterPro" id="IPR000477">
    <property type="entry name" value="RT_dom"/>
</dbReference>
<dbReference type="OrthoDB" id="101614at2759"/>
<dbReference type="InterPro" id="IPR053134">
    <property type="entry name" value="RNA-dir_DNA_polymerase"/>
</dbReference>
<protein>
    <submittedName>
        <fullName evidence="3">Retrovirus-related Pol polyprotein from transposon 17.6</fullName>
    </submittedName>
</protein>
<feature type="domain" description="Reverse transcriptase" evidence="2">
    <location>
        <begin position="57"/>
        <end position="138"/>
    </location>
</feature>
<evidence type="ECO:0000313" key="3">
    <source>
        <dbReference type="EMBL" id="RDX67544.1"/>
    </source>
</evidence>
<dbReference type="InterPro" id="IPR043502">
    <property type="entry name" value="DNA/RNA_pol_sf"/>
</dbReference>
<dbReference type="CDD" id="cd01647">
    <property type="entry name" value="RT_LTR"/>
    <property type="match status" value="1"/>
</dbReference>
<dbReference type="PANTHER" id="PTHR24559:SF444">
    <property type="entry name" value="REVERSE TRANSCRIPTASE DOMAIN-CONTAINING PROTEIN"/>
    <property type="match status" value="1"/>
</dbReference>
<reference evidence="3" key="1">
    <citation type="submission" date="2018-05" db="EMBL/GenBank/DDBJ databases">
        <title>Draft genome of Mucuna pruriens seed.</title>
        <authorList>
            <person name="Nnadi N.E."/>
            <person name="Vos R."/>
            <person name="Hasami M.H."/>
            <person name="Devisetty U.K."/>
            <person name="Aguiy J.C."/>
        </authorList>
    </citation>
    <scope>NUCLEOTIDE SEQUENCE [LARGE SCALE GENOMIC DNA]</scope>
    <source>
        <strain evidence="3">JCA_2017</strain>
    </source>
</reference>
<dbReference type="Gene3D" id="3.30.70.270">
    <property type="match status" value="1"/>
</dbReference>
<feature type="region of interest" description="Disordered" evidence="1">
    <location>
        <begin position="1"/>
        <end position="20"/>
    </location>
</feature>